<evidence type="ECO:0000256" key="1">
    <source>
        <dbReference type="SAM" id="MobiDB-lite"/>
    </source>
</evidence>
<gene>
    <name evidence="2" type="ORF">NP493_241g03004</name>
</gene>
<comment type="caution">
    <text evidence="2">The sequence shown here is derived from an EMBL/GenBank/DDBJ whole genome shotgun (WGS) entry which is preliminary data.</text>
</comment>
<protein>
    <submittedName>
        <fullName evidence="2">Uncharacterized protein</fullName>
    </submittedName>
</protein>
<keyword evidence="3" id="KW-1185">Reference proteome</keyword>
<organism evidence="2 3">
    <name type="scientific">Ridgeia piscesae</name>
    <name type="common">Tubeworm</name>
    <dbReference type="NCBI Taxonomy" id="27915"/>
    <lineage>
        <taxon>Eukaryota</taxon>
        <taxon>Metazoa</taxon>
        <taxon>Spiralia</taxon>
        <taxon>Lophotrochozoa</taxon>
        <taxon>Annelida</taxon>
        <taxon>Polychaeta</taxon>
        <taxon>Sedentaria</taxon>
        <taxon>Canalipalpata</taxon>
        <taxon>Sabellida</taxon>
        <taxon>Siboglinidae</taxon>
        <taxon>Ridgeia</taxon>
    </lineage>
</organism>
<name>A0AAD9NZ98_RIDPI</name>
<dbReference type="AlphaFoldDB" id="A0AAD9NZ98"/>
<evidence type="ECO:0000313" key="2">
    <source>
        <dbReference type="EMBL" id="KAK2185249.1"/>
    </source>
</evidence>
<accession>A0AAD9NZ98</accession>
<feature type="region of interest" description="Disordered" evidence="1">
    <location>
        <begin position="1"/>
        <end position="23"/>
    </location>
</feature>
<dbReference type="EMBL" id="JAODUO010000241">
    <property type="protein sequence ID" value="KAK2185249.1"/>
    <property type="molecule type" value="Genomic_DNA"/>
</dbReference>
<proteinExistence type="predicted"/>
<sequence>MLANTFGPHKASRRATWHSPSGK</sequence>
<evidence type="ECO:0000313" key="3">
    <source>
        <dbReference type="Proteomes" id="UP001209878"/>
    </source>
</evidence>
<reference evidence="2" key="1">
    <citation type="journal article" date="2023" name="Mol. Biol. Evol.">
        <title>Third-Generation Sequencing Reveals the Adaptive Role of the Epigenome in Three Deep-Sea Polychaetes.</title>
        <authorList>
            <person name="Perez M."/>
            <person name="Aroh O."/>
            <person name="Sun Y."/>
            <person name="Lan Y."/>
            <person name="Juniper S.K."/>
            <person name="Young C.R."/>
            <person name="Angers B."/>
            <person name="Qian P.Y."/>
        </authorList>
    </citation>
    <scope>NUCLEOTIDE SEQUENCE</scope>
    <source>
        <strain evidence="2">R07B-5</strain>
    </source>
</reference>
<dbReference type="Proteomes" id="UP001209878">
    <property type="component" value="Unassembled WGS sequence"/>
</dbReference>